<sequence length="364" mass="39652">MTVPHSSAFGPTGPVPPGGPAAPADEASPADQAAPAGQASPAGRAAPADQAPGPMGRTGAGGPVRLDGPWAHRDVAANGARFHIAELGDGPLVLLLHGFPQFWWTWRHQMTALADAGFRAVAMDLRGVGGSDRTPRGYDPANLALDVTGVIRSLGEPDAALVGHDLGGYLAWTAAVMRPKLVRRLVVSSMPHPRRWRSSMLSDFAQSRAGSYVWGFQRPWLPERQLLADDAELVGSLIQDWAGPRTPEFPDEETLDVYRRAMSIPSTAHCSIEPYRWMVRSMARPDGVQFNRRMKRPVRVPTLHLHGSLDPAVRTRSSAGSGQYVEAPYRWRLFDGVGHFPHEEDPIGFSTELINWLKDPEPDR</sequence>
<proteinExistence type="predicted"/>
<dbReference type="SUPFAM" id="SSF53474">
    <property type="entry name" value="alpha/beta-Hydrolases"/>
    <property type="match status" value="1"/>
</dbReference>
<dbReference type="Proteomes" id="UP000712045">
    <property type="component" value="Unassembled WGS sequence"/>
</dbReference>
<feature type="region of interest" description="Disordered" evidence="2">
    <location>
        <begin position="1"/>
        <end position="67"/>
    </location>
</feature>
<dbReference type="PRINTS" id="PR00412">
    <property type="entry name" value="EPOXHYDRLASE"/>
</dbReference>
<dbReference type="RefSeq" id="WP_205080665.1">
    <property type="nucleotide sequence ID" value="NZ_JAFEUF010000001.1"/>
</dbReference>
<dbReference type="PRINTS" id="PR00111">
    <property type="entry name" value="ABHYDROLASE"/>
</dbReference>
<dbReference type="PANTHER" id="PTHR43329">
    <property type="entry name" value="EPOXIDE HYDROLASE"/>
    <property type="match status" value="1"/>
</dbReference>
<evidence type="ECO:0000313" key="5">
    <source>
        <dbReference type="Proteomes" id="UP000712045"/>
    </source>
</evidence>
<evidence type="ECO:0000313" key="4">
    <source>
        <dbReference type="EMBL" id="MBM7052333.1"/>
    </source>
</evidence>
<evidence type="ECO:0000259" key="3">
    <source>
        <dbReference type="Pfam" id="PF00561"/>
    </source>
</evidence>
<dbReference type="Pfam" id="PF00561">
    <property type="entry name" value="Abhydrolase_1"/>
    <property type="match status" value="1"/>
</dbReference>
<dbReference type="InterPro" id="IPR000639">
    <property type="entry name" value="Epox_hydrolase-like"/>
</dbReference>
<keyword evidence="1 4" id="KW-0378">Hydrolase</keyword>
<feature type="domain" description="AB hydrolase-1" evidence="3">
    <location>
        <begin position="91"/>
        <end position="346"/>
    </location>
</feature>
<evidence type="ECO:0000256" key="1">
    <source>
        <dbReference type="ARBA" id="ARBA00022801"/>
    </source>
</evidence>
<evidence type="ECO:0000256" key="2">
    <source>
        <dbReference type="SAM" id="MobiDB-lite"/>
    </source>
</evidence>
<protein>
    <submittedName>
        <fullName evidence="4">Alpha/beta hydrolase</fullName>
    </submittedName>
</protein>
<dbReference type="EMBL" id="JAFEUF010000001">
    <property type="protein sequence ID" value="MBM7052333.1"/>
    <property type="molecule type" value="Genomic_DNA"/>
</dbReference>
<name>A0ABS2HPV7_9ACTN</name>
<dbReference type="Gene3D" id="3.40.50.1820">
    <property type="entry name" value="alpha/beta hydrolase"/>
    <property type="match status" value="1"/>
</dbReference>
<feature type="compositionally biased region" description="Low complexity" evidence="2">
    <location>
        <begin position="21"/>
        <end position="54"/>
    </location>
</feature>
<dbReference type="InterPro" id="IPR029058">
    <property type="entry name" value="AB_hydrolase_fold"/>
</dbReference>
<comment type="caution">
    <text evidence="4">The sequence shown here is derived from an EMBL/GenBank/DDBJ whole genome shotgun (WGS) entry which is preliminary data.</text>
</comment>
<keyword evidence="5" id="KW-1185">Reference proteome</keyword>
<reference evidence="4 5" key="1">
    <citation type="submission" date="2021-02" db="EMBL/GenBank/DDBJ databases">
        <title>Genome Streptomyces sp. RHZ10.</title>
        <authorList>
            <person name="Besaury L."/>
        </authorList>
    </citation>
    <scope>NUCLEOTIDE SEQUENCE [LARGE SCALE GENOMIC DNA]</scope>
    <source>
        <strain evidence="4 5">RHZ10</strain>
    </source>
</reference>
<organism evidence="4 5">
    <name type="scientific">Streptomyces durocortorensis</name>
    <dbReference type="NCBI Taxonomy" id="2811104"/>
    <lineage>
        <taxon>Bacteria</taxon>
        <taxon>Bacillati</taxon>
        <taxon>Actinomycetota</taxon>
        <taxon>Actinomycetes</taxon>
        <taxon>Kitasatosporales</taxon>
        <taxon>Streptomycetaceae</taxon>
        <taxon>Streptomyces</taxon>
    </lineage>
</organism>
<accession>A0ABS2HPV7</accession>
<gene>
    <name evidence="4" type="ORF">JS521_00105</name>
</gene>
<dbReference type="InterPro" id="IPR000073">
    <property type="entry name" value="AB_hydrolase_1"/>
</dbReference>
<dbReference type="GO" id="GO:0016787">
    <property type="term" value="F:hydrolase activity"/>
    <property type="evidence" value="ECO:0007669"/>
    <property type="project" value="UniProtKB-KW"/>
</dbReference>